<feature type="non-terminal residue" evidence="1">
    <location>
        <position position="1"/>
    </location>
</feature>
<gene>
    <name evidence="1" type="ORF">RYX56_22535</name>
</gene>
<evidence type="ECO:0000313" key="2">
    <source>
        <dbReference type="Proteomes" id="UP001287282"/>
    </source>
</evidence>
<evidence type="ECO:0008006" key="3">
    <source>
        <dbReference type="Google" id="ProtNLM"/>
    </source>
</evidence>
<sequence length="69" mass="7900">ISFWTEVWETHRKIIGKSKRPKTRNQIIKWLNNPHSDAAEYKMWGNGVALPCVCFVLTGIVLSTQNTAD</sequence>
<dbReference type="Proteomes" id="UP001287282">
    <property type="component" value="Unassembled WGS sequence"/>
</dbReference>
<proteinExistence type="predicted"/>
<comment type="caution">
    <text evidence="1">The sequence shown here is derived from an EMBL/GenBank/DDBJ whole genome shotgun (WGS) entry which is preliminary data.</text>
</comment>
<accession>A0ABU3XGW7</accession>
<protein>
    <recommendedName>
        <fullName evidence="3">DNA (cytosine-5-)-methyltransferase</fullName>
    </recommendedName>
</protein>
<organism evidence="1 2">
    <name type="scientific">Alkalihalophilus lindianensis</name>
    <dbReference type="NCBI Taxonomy" id="1630542"/>
    <lineage>
        <taxon>Bacteria</taxon>
        <taxon>Bacillati</taxon>
        <taxon>Bacillota</taxon>
        <taxon>Bacilli</taxon>
        <taxon>Bacillales</taxon>
        <taxon>Bacillaceae</taxon>
        <taxon>Alkalihalophilus</taxon>
    </lineage>
</organism>
<reference evidence="1 2" key="1">
    <citation type="submission" date="2023-10" db="EMBL/GenBank/DDBJ databases">
        <title>Screening of Alkalihalobacillus lindianensis BZ-TG-R113 and Its Alleviation of Salt Stress on Rapeseed Growth.</title>
        <authorList>
            <person name="Zhao B."/>
            <person name="Guo T."/>
        </authorList>
    </citation>
    <scope>NUCLEOTIDE SEQUENCE [LARGE SCALE GENOMIC DNA]</scope>
    <source>
        <strain evidence="1 2">BZ-TG-R113</strain>
    </source>
</reference>
<name>A0ABU3XGW7_9BACI</name>
<evidence type="ECO:0000313" key="1">
    <source>
        <dbReference type="EMBL" id="MDV2687129.1"/>
    </source>
</evidence>
<dbReference type="EMBL" id="JAWJBA010000349">
    <property type="protein sequence ID" value="MDV2687129.1"/>
    <property type="molecule type" value="Genomic_DNA"/>
</dbReference>
<keyword evidence="2" id="KW-1185">Reference proteome</keyword>